<accession>A0A0A9BW33</accession>
<dbReference type="EMBL" id="GBRH01232510">
    <property type="protein sequence ID" value="JAD65385.1"/>
    <property type="molecule type" value="Transcribed_RNA"/>
</dbReference>
<dbReference type="AlphaFoldDB" id="A0A0A9BW33"/>
<reference evidence="1" key="1">
    <citation type="submission" date="2014-09" db="EMBL/GenBank/DDBJ databases">
        <authorList>
            <person name="Magalhaes I.L.F."/>
            <person name="Oliveira U."/>
            <person name="Santos F.R."/>
            <person name="Vidigal T.H.D.A."/>
            <person name="Brescovit A.D."/>
            <person name="Santos A.J."/>
        </authorList>
    </citation>
    <scope>NUCLEOTIDE SEQUENCE</scope>
    <source>
        <tissue evidence="1">Shoot tissue taken approximately 20 cm above the soil surface</tissue>
    </source>
</reference>
<evidence type="ECO:0000313" key="1">
    <source>
        <dbReference type="EMBL" id="JAD65385.1"/>
    </source>
</evidence>
<protein>
    <submittedName>
        <fullName evidence="1">Uncharacterized protein</fullName>
    </submittedName>
</protein>
<reference evidence="1" key="2">
    <citation type="journal article" date="2015" name="Data Brief">
        <title>Shoot transcriptome of the giant reed, Arundo donax.</title>
        <authorList>
            <person name="Barrero R.A."/>
            <person name="Guerrero F.D."/>
            <person name="Moolhuijzen P."/>
            <person name="Goolsby J.A."/>
            <person name="Tidwell J."/>
            <person name="Bellgard S.E."/>
            <person name="Bellgard M.I."/>
        </authorList>
    </citation>
    <scope>NUCLEOTIDE SEQUENCE</scope>
    <source>
        <tissue evidence="1">Shoot tissue taken approximately 20 cm above the soil surface</tissue>
    </source>
</reference>
<name>A0A0A9BW33_ARUDO</name>
<organism evidence="1">
    <name type="scientific">Arundo donax</name>
    <name type="common">Giant reed</name>
    <name type="synonym">Donax arundinaceus</name>
    <dbReference type="NCBI Taxonomy" id="35708"/>
    <lineage>
        <taxon>Eukaryota</taxon>
        <taxon>Viridiplantae</taxon>
        <taxon>Streptophyta</taxon>
        <taxon>Embryophyta</taxon>
        <taxon>Tracheophyta</taxon>
        <taxon>Spermatophyta</taxon>
        <taxon>Magnoliopsida</taxon>
        <taxon>Liliopsida</taxon>
        <taxon>Poales</taxon>
        <taxon>Poaceae</taxon>
        <taxon>PACMAD clade</taxon>
        <taxon>Arundinoideae</taxon>
        <taxon>Arundineae</taxon>
        <taxon>Arundo</taxon>
    </lineage>
</organism>
<sequence>MLVAMKSSYFRRLLSMLNMQNKHRILSSTPIWVFASLPHQTNFLDSTR</sequence>
<proteinExistence type="predicted"/>